<organism evidence="1 2">
    <name type="scientific">Mycobacterium phage Thonko</name>
    <dbReference type="NCBI Taxonomy" id="2282910"/>
    <lineage>
        <taxon>Viruses</taxon>
        <taxon>Duplodnaviria</taxon>
        <taxon>Heunggongvirae</taxon>
        <taxon>Uroviricota</taxon>
        <taxon>Caudoviricetes</taxon>
        <taxon>Bclasvirinae</taxon>
        <taxon>Thonkovirus</taxon>
        <taxon>Thonkovirus thonko</taxon>
    </lineage>
</organism>
<dbReference type="EMBL" id="MH632120">
    <property type="protein sequence ID" value="AXN53357.1"/>
    <property type="molecule type" value="Genomic_DNA"/>
</dbReference>
<reference evidence="2" key="1">
    <citation type="submission" date="2018-07" db="EMBL/GenBank/DDBJ databases">
        <authorList>
            <person name="Quirk P.G."/>
            <person name="Krulwich T.A."/>
        </authorList>
    </citation>
    <scope>NUCLEOTIDE SEQUENCE [LARGE SCALE GENOMIC DNA]</scope>
</reference>
<name>A0A346FCD2_9CAUD</name>
<dbReference type="Gene3D" id="1.10.30.50">
    <property type="match status" value="1"/>
</dbReference>
<keyword evidence="1" id="KW-0540">Nuclease</keyword>
<dbReference type="KEGG" id="vg:60320840"/>
<evidence type="ECO:0000313" key="2">
    <source>
        <dbReference type="Proteomes" id="UP000259812"/>
    </source>
</evidence>
<dbReference type="RefSeq" id="YP_009949438.1">
    <property type="nucleotide sequence ID" value="NC_051580.1"/>
</dbReference>
<dbReference type="GO" id="GO:0004519">
    <property type="term" value="F:endonuclease activity"/>
    <property type="evidence" value="ECO:0007669"/>
    <property type="project" value="UniProtKB-KW"/>
</dbReference>
<keyword evidence="2" id="KW-1185">Reference proteome</keyword>
<dbReference type="Proteomes" id="UP000259812">
    <property type="component" value="Genome"/>
</dbReference>
<sequence length="102" mass="11339">MSSTSGRCNSAERGSSYDRRSRKLWLLSVRAGWGGDGETVPCWDCGVLCEYEDLVADRIIPGERGGTYCRDNIAPHCLLCSCRQGQRRTVEVVRLNREKAAA</sequence>
<keyword evidence="1" id="KW-0255">Endonuclease</keyword>
<dbReference type="GeneID" id="60320840"/>
<keyword evidence="1" id="KW-0378">Hydrolase</keyword>
<protein>
    <submittedName>
        <fullName evidence="1">HNH endonuclease</fullName>
    </submittedName>
</protein>
<proteinExistence type="predicted"/>
<gene>
    <name evidence="1" type="primary">87</name>
    <name evidence="1" type="ORF">PBI_THONKO_87</name>
</gene>
<evidence type="ECO:0000313" key="1">
    <source>
        <dbReference type="EMBL" id="AXN53357.1"/>
    </source>
</evidence>
<accession>A0A346FCD2</accession>